<evidence type="ECO:0000259" key="2">
    <source>
        <dbReference type="Pfam" id="PF08800"/>
    </source>
</evidence>
<sequence length="691" mass="79578">MKITQLKGRQKRESQQNVKLSVLMEKMKIESEEQPVSNLRHSLQYVSRSTHCMAVDKLPKLSFAAEFKKVDAQQEMIRYNGVVLLEIDGLAGIEEAEAVRDEVARLPHTLAAFVGSSAKSVKLLVSFIRPDGSLPQTKAEAELFHAQAYRKAVRFYEELISYKVTLKRTSLNHYCRFSYDPGLFFNPEVHPILMKQPYEVSTEPDRECAIPDENASLLRLMPGYQYRSVVSTLFESSLQSVYEEIGRFPQEEDIKPFLVALAGNCFKGGVPEEDVVKGAMLHFNLAKREVELRLTVHNVYLGGKNFGGKPCMSAEQLLAVKTEEFMNRRYEFRHNTQTTEMEYKERNSFVFDFRPVSQKVLNSIALNAQKEGIQLWDRDVNRYVYSDRTPLFAPIEDYLSRLPSWDGVDRIRPFADAVPCENKYWRNFFHRWFLCMVAHWRGMSKQYANSTSPLLVGKQGYKKSTFCLSILPPELRAYYTDSIDFGHKRDAELYLNRFALINIDEFDQITNSQQAFLKHILQKPVVNTRKPNQSVVQELRRYASFIATSNHYDLLTDTSGSRRFICIEVTGIVNVPHNINYDQLYAQALSEIQSGERYWFDSEDEAVLMAGNEKFEVQPPAEQLFLQYFRSAGMNEPCEKLLASEILTRLQKKSGFKLSTTKITTFGRILTKLSVPLTNSKKGRLYNVVEC</sequence>
<dbReference type="PANTHER" id="PTHR34985">
    <property type="entry name" value="SLR0554 PROTEIN"/>
    <property type="match status" value="1"/>
</dbReference>
<dbReference type="PANTHER" id="PTHR34985:SF1">
    <property type="entry name" value="SLR0554 PROTEIN"/>
    <property type="match status" value="1"/>
</dbReference>
<reference evidence="4 5" key="1">
    <citation type="submission" date="2016-11" db="EMBL/GenBank/DDBJ databases">
        <authorList>
            <person name="Jaros S."/>
            <person name="Januszkiewicz K."/>
            <person name="Wedrychowicz H."/>
        </authorList>
    </citation>
    <scope>NUCLEOTIDE SEQUENCE [LARGE SCALE GENOMIC DNA]</scope>
    <source>
        <strain evidence="4 5">DSM 26991</strain>
    </source>
</reference>
<dbReference type="STRING" id="1297750.SAMN05444405_104150"/>
<dbReference type="InterPro" id="IPR014907">
    <property type="entry name" value="BT4734-like_N"/>
</dbReference>
<evidence type="ECO:0000313" key="5">
    <source>
        <dbReference type="Proteomes" id="UP000184509"/>
    </source>
</evidence>
<dbReference type="AlphaFoldDB" id="A0A1M4XW54"/>
<feature type="domain" description="Virulence-associated protein E-like" evidence="1">
    <location>
        <begin position="402"/>
        <end position="615"/>
    </location>
</feature>
<dbReference type="Pfam" id="PF08800">
    <property type="entry name" value="BT4734-like_N"/>
    <property type="match status" value="1"/>
</dbReference>
<dbReference type="Pfam" id="PF12990">
    <property type="entry name" value="DUF3874"/>
    <property type="match status" value="1"/>
</dbReference>
<dbReference type="RefSeq" id="WP_073399910.1">
    <property type="nucleotide sequence ID" value="NZ_FQTV01000004.1"/>
</dbReference>
<keyword evidence="5" id="KW-1185">Reference proteome</keyword>
<organism evidence="4 5">
    <name type="scientific">Bacteroides luti</name>
    <dbReference type="NCBI Taxonomy" id="1297750"/>
    <lineage>
        <taxon>Bacteria</taxon>
        <taxon>Pseudomonadati</taxon>
        <taxon>Bacteroidota</taxon>
        <taxon>Bacteroidia</taxon>
        <taxon>Bacteroidales</taxon>
        <taxon>Bacteroidaceae</taxon>
        <taxon>Bacteroides</taxon>
    </lineage>
</organism>
<evidence type="ECO:0000259" key="3">
    <source>
        <dbReference type="Pfam" id="PF12990"/>
    </source>
</evidence>
<evidence type="ECO:0000313" key="4">
    <source>
        <dbReference type="EMBL" id="SHE97824.1"/>
    </source>
</evidence>
<name>A0A1M4XW54_9BACE</name>
<dbReference type="Pfam" id="PF05272">
    <property type="entry name" value="VapE-like_dom"/>
    <property type="match status" value="1"/>
</dbReference>
<protein>
    <submittedName>
        <fullName evidence="4">Virulence-associated protein E</fullName>
    </submittedName>
</protein>
<dbReference type="EMBL" id="FQTV01000004">
    <property type="protein sequence ID" value="SHE97824.1"/>
    <property type="molecule type" value="Genomic_DNA"/>
</dbReference>
<gene>
    <name evidence="4" type="ORF">SAMN05444405_104150</name>
</gene>
<feature type="domain" description="DUF3874" evidence="3">
    <location>
        <begin position="618"/>
        <end position="688"/>
    </location>
</feature>
<feature type="domain" description="BT4734-like N-terminal" evidence="2">
    <location>
        <begin position="54"/>
        <end position="185"/>
    </location>
</feature>
<dbReference type="Proteomes" id="UP000184509">
    <property type="component" value="Unassembled WGS sequence"/>
</dbReference>
<dbReference type="OrthoDB" id="9801888at2"/>
<proteinExistence type="predicted"/>
<accession>A0A1M4XW54</accession>
<dbReference type="InterPro" id="IPR007936">
    <property type="entry name" value="VapE-like_dom"/>
</dbReference>
<evidence type="ECO:0000259" key="1">
    <source>
        <dbReference type="Pfam" id="PF05272"/>
    </source>
</evidence>
<dbReference type="InterPro" id="IPR024450">
    <property type="entry name" value="DUF3874"/>
</dbReference>